<feature type="compositionally biased region" description="Acidic residues" evidence="1">
    <location>
        <begin position="309"/>
        <end position="322"/>
    </location>
</feature>
<gene>
    <name evidence="2" type="ORF">EJ06DRAFT_585601</name>
</gene>
<accession>A0A6G1HIG4</accession>
<reference evidence="2" key="1">
    <citation type="journal article" date="2020" name="Stud. Mycol.">
        <title>101 Dothideomycetes genomes: a test case for predicting lifestyles and emergence of pathogens.</title>
        <authorList>
            <person name="Haridas S."/>
            <person name="Albert R."/>
            <person name="Binder M."/>
            <person name="Bloem J."/>
            <person name="Labutti K."/>
            <person name="Salamov A."/>
            <person name="Andreopoulos B."/>
            <person name="Baker S."/>
            <person name="Barry K."/>
            <person name="Bills G."/>
            <person name="Bluhm B."/>
            <person name="Cannon C."/>
            <person name="Castanera R."/>
            <person name="Culley D."/>
            <person name="Daum C."/>
            <person name="Ezra D."/>
            <person name="Gonzalez J."/>
            <person name="Henrissat B."/>
            <person name="Kuo A."/>
            <person name="Liang C."/>
            <person name="Lipzen A."/>
            <person name="Lutzoni F."/>
            <person name="Magnuson J."/>
            <person name="Mondo S."/>
            <person name="Nolan M."/>
            <person name="Ohm R."/>
            <person name="Pangilinan J."/>
            <person name="Park H.-J."/>
            <person name="Ramirez L."/>
            <person name="Alfaro M."/>
            <person name="Sun H."/>
            <person name="Tritt A."/>
            <person name="Yoshinaga Y."/>
            <person name="Zwiers L.-H."/>
            <person name="Turgeon B."/>
            <person name="Goodwin S."/>
            <person name="Spatafora J."/>
            <person name="Crous P."/>
            <person name="Grigoriev I."/>
        </authorList>
    </citation>
    <scope>NUCLEOTIDE SEQUENCE</scope>
    <source>
        <strain evidence="2">CBS 262.69</strain>
    </source>
</reference>
<feature type="compositionally biased region" description="Low complexity" evidence="1">
    <location>
        <begin position="13"/>
        <end position="22"/>
    </location>
</feature>
<sequence length="334" mass="36535">MTSSLGKIRTLTPPESAPSSRSPSPPPRAQAILSHIDHARAPWTSFPLTPAEFAGFEHALRGLALKTRFDYSPTDACLTVRMPTALHDLFAFKLTRTIHGRIKALTGDDKINAAVANIDLDCTSDIYLGDGVLKSPDSAFGFDNTVFPPFVIEIGYSTKRAALPILAHEYMELSEGHIRTVLTVDIEYRPSTTGPRAVYSLYRYAVGEKDGKEIGVCSTAVKDVAFRQGPASVPDGVLVLSLVDFCPLGALDGVDDIPTISITHAELDSLLAQAEKRYAEKREPRPLAPRPFPKRKRSETPVLSSSTEAAEDDDDDDDDDDDWVPRRKMARQGD</sequence>
<evidence type="ECO:0000256" key="1">
    <source>
        <dbReference type="SAM" id="MobiDB-lite"/>
    </source>
</evidence>
<protein>
    <recommendedName>
        <fullName evidence="4">Restriction endonuclease domain-containing protein</fullName>
    </recommendedName>
</protein>
<feature type="region of interest" description="Disordered" evidence="1">
    <location>
        <begin position="278"/>
        <end position="334"/>
    </location>
</feature>
<dbReference type="AlphaFoldDB" id="A0A6G1HIG4"/>
<keyword evidence="3" id="KW-1185">Reference proteome</keyword>
<dbReference type="Proteomes" id="UP000799640">
    <property type="component" value="Unassembled WGS sequence"/>
</dbReference>
<evidence type="ECO:0008006" key="4">
    <source>
        <dbReference type="Google" id="ProtNLM"/>
    </source>
</evidence>
<proteinExistence type="predicted"/>
<evidence type="ECO:0000313" key="2">
    <source>
        <dbReference type="EMBL" id="KAF2395848.1"/>
    </source>
</evidence>
<name>A0A6G1HIG4_9PEZI</name>
<dbReference type="OrthoDB" id="3801251at2759"/>
<feature type="region of interest" description="Disordered" evidence="1">
    <location>
        <begin position="1"/>
        <end position="29"/>
    </location>
</feature>
<evidence type="ECO:0000313" key="3">
    <source>
        <dbReference type="Proteomes" id="UP000799640"/>
    </source>
</evidence>
<organism evidence="2 3">
    <name type="scientific">Trichodelitschia bisporula</name>
    <dbReference type="NCBI Taxonomy" id="703511"/>
    <lineage>
        <taxon>Eukaryota</taxon>
        <taxon>Fungi</taxon>
        <taxon>Dikarya</taxon>
        <taxon>Ascomycota</taxon>
        <taxon>Pezizomycotina</taxon>
        <taxon>Dothideomycetes</taxon>
        <taxon>Dothideomycetes incertae sedis</taxon>
        <taxon>Phaeotrichales</taxon>
        <taxon>Phaeotrichaceae</taxon>
        <taxon>Trichodelitschia</taxon>
    </lineage>
</organism>
<dbReference type="EMBL" id="ML996710">
    <property type="protein sequence ID" value="KAF2395848.1"/>
    <property type="molecule type" value="Genomic_DNA"/>
</dbReference>